<dbReference type="EMBL" id="PGGN01000003">
    <property type="protein sequence ID" value="PSH57033.1"/>
    <property type="molecule type" value="Genomic_DNA"/>
</dbReference>
<evidence type="ECO:0000256" key="5">
    <source>
        <dbReference type="RuleBase" id="RU363032"/>
    </source>
</evidence>
<feature type="transmembrane region" description="Helical" evidence="5">
    <location>
        <begin position="199"/>
        <end position="220"/>
    </location>
</feature>
<dbReference type="Proteomes" id="UP000241158">
    <property type="component" value="Unassembled WGS sequence"/>
</dbReference>
<dbReference type="RefSeq" id="WP_106717799.1">
    <property type="nucleotide sequence ID" value="NZ_JACHXT010000003.1"/>
</dbReference>
<feature type="transmembrane region" description="Helical" evidence="5">
    <location>
        <begin position="91"/>
        <end position="110"/>
    </location>
</feature>
<dbReference type="Pfam" id="PF00528">
    <property type="entry name" value="BPD_transp_1"/>
    <property type="match status" value="1"/>
</dbReference>
<keyword evidence="2 5" id="KW-0812">Transmembrane</keyword>
<accession>A0A2P7AS83</accession>
<keyword evidence="4 5" id="KW-0472">Membrane</keyword>
<proteinExistence type="inferred from homology"/>
<reference evidence="8" key="1">
    <citation type="submission" date="2017-11" db="EMBL/GenBank/DDBJ databases">
        <authorList>
            <person name="Kuznetsova I."/>
            <person name="Sazanova A."/>
            <person name="Chirak E."/>
            <person name="Safronova V."/>
            <person name="Willems A."/>
        </authorList>
    </citation>
    <scope>NUCLEOTIDE SEQUENCE [LARGE SCALE GENOMIC DNA]</scope>
    <source>
        <strain evidence="8">PEPV15</strain>
    </source>
</reference>
<dbReference type="SUPFAM" id="SSF161098">
    <property type="entry name" value="MetI-like"/>
    <property type="match status" value="1"/>
</dbReference>
<dbReference type="PANTHER" id="PTHR43879:SF1">
    <property type="entry name" value="GLUCOSE IMPORT SYSTEM PERMEASE PROTEIN GLCU"/>
    <property type="match status" value="1"/>
</dbReference>
<evidence type="ECO:0000313" key="7">
    <source>
        <dbReference type="EMBL" id="PSH57033.1"/>
    </source>
</evidence>
<evidence type="ECO:0000256" key="1">
    <source>
        <dbReference type="ARBA" id="ARBA00004651"/>
    </source>
</evidence>
<evidence type="ECO:0000256" key="4">
    <source>
        <dbReference type="ARBA" id="ARBA00023136"/>
    </source>
</evidence>
<keyword evidence="3 5" id="KW-1133">Transmembrane helix</keyword>
<dbReference type="GO" id="GO:0055085">
    <property type="term" value="P:transmembrane transport"/>
    <property type="evidence" value="ECO:0007669"/>
    <property type="project" value="InterPro"/>
</dbReference>
<dbReference type="InterPro" id="IPR000515">
    <property type="entry name" value="MetI-like"/>
</dbReference>
<dbReference type="GO" id="GO:0005886">
    <property type="term" value="C:plasma membrane"/>
    <property type="evidence" value="ECO:0007669"/>
    <property type="project" value="UniProtKB-SubCell"/>
</dbReference>
<evidence type="ECO:0000256" key="3">
    <source>
        <dbReference type="ARBA" id="ARBA00022989"/>
    </source>
</evidence>
<dbReference type="OrthoDB" id="9815445at2"/>
<dbReference type="AlphaFoldDB" id="A0A2P7AS83"/>
<dbReference type="Gene3D" id="1.10.3720.10">
    <property type="entry name" value="MetI-like"/>
    <property type="match status" value="1"/>
</dbReference>
<dbReference type="InterPro" id="IPR035906">
    <property type="entry name" value="MetI-like_sf"/>
</dbReference>
<dbReference type="PANTHER" id="PTHR43879">
    <property type="entry name" value="ABC TRANSPORTER PERMEASE PROTEIN"/>
    <property type="match status" value="1"/>
</dbReference>
<protein>
    <submittedName>
        <fullName evidence="7">Sugar ABC transporter permease</fullName>
    </submittedName>
</protein>
<evidence type="ECO:0000259" key="6">
    <source>
        <dbReference type="PROSITE" id="PS50928"/>
    </source>
</evidence>
<gene>
    <name evidence="7" type="ORF">CU100_17295</name>
</gene>
<feature type="transmembrane region" description="Helical" evidence="5">
    <location>
        <begin position="20"/>
        <end position="41"/>
    </location>
</feature>
<feature type="transmembrane region" description="Helical" evidence="5">
    <location>
        <begin position="262"/>
        <end position="284"/>
    </location>
</feature>
<feature type="transmembrane region" description="Helical" evidence="5">
    <location>
        <begin position="155"/>
        <end position="178"/>
    </location>
</feature>
<dbReference type="PROSITE" id="PS50928">
    <property type="entry name" value="ABC_TM1"/>
    <property type="match status" value="1"/>
</dbReference>
<keyword evidence="5" id="KW-0813">Transport</keyword>
<keyword evidence="8" id="KW-1185">Reference proteome</keyword>
<organism evidence="7 8">
    <name type="scientific">Phyllobacterium endophyticum</name>
    <dbReference type="NCBI Taxonomy" id="1149773"/>
    <lineage>
        <taxon>Bacteria</taxon>
        <taxon>Pseudomonadati</taxon>
        <taxon>Pseudomonadota</taxon>
        <taxon>Alphaproteobacteria</taxon>
        <taxon>Hyphomicrobiales</taxon>
        <taxon>Phyllobacteriaceae</taxon>
        <taxon>Phyllobacterium</taxon>
    </lineage>
</organism>
<dbReference type="CDD" id="cd06261">
    <property type="entry name" value="TM_PBP2"/>
    <property type="match status" value="1"/>
</dbReference>
<evidence type="ECO:0000256" key="2">
    <source>
        <dbReference type="ARBA" id="ARBA00022692"/>
    </source>
</evidence>
<sequence>MTYNPIVRQRGVRHRTGRIFIYLCLGLIAAVYLLPFLVVALTSLKDLEEIRDGSILSLPKAPTFEPWRQAWSGACVGLECSGLKGFFANSLMMIVPAVVVSTAMGAINGFALTRWTFRGSNFVFALLLFGVFIPFQIILIPMARSLGALGIANTMVGLITVHVVYGIPFTTLFFRNYFISLPSELVKAAKVDGAGFYQTFFRVVLPISIPCIVVAVIWQFTNIWNDFIFGTTFTSGGNVPVTVALNNIVNTTTGVKTYNIDMASVVITALPTLAIYVFAGKYFLRGLMAGSVKG</sequence>
<evidence type="ECO:0000313" key="8">
    <source>
        <dbReference type="Proteomes" id="UP000241158"/>
    </source>
</evidence>
<comment type="similarity">
    <text evidence="5">Belongs to the binding-protein-dependent transport system permease family.</text>
</comment>
<name>A0A2P7AS83_9HYPH</name>
<comment type="subcellular location">
    <subcellularLocation>
        <location evidence="1 5">Cell membrane</location>
        <topology evidence="1 5">Multi-pass membrane protein</topology>
    </subcellularLocation>
</comment>
<feature type="domain" description="ABC transmembrane type-1" evidence="6">
    <location>
        <begin position="87"/>
        <end position="279"/>
    </location>
</feature>
<feature type="transmembrane region" description="Helical" evidence="5">
    <location>
        <begin position="122"/>
        <end position="143"/>
    </location>
</feature>
<comment type="caution">
    <text evidence="7">The sequence shown here is derived from an EMBL/GenBank/DDBJ whole genome shotgun (WGS) entry which is preliminary data.</text>
</comment>